<accession>E9FX44</accession>
<dbReference type="Gene3D" id="2.170.210.10">
    <property type="entry name" value="DNA double-strand break repair and VJ recombination XRCC4, N-terminal"/>
    <property type="match status" value="1"/>
</dbReference>
<dbReference type="CDD" id="cd22285">
    <property type="entry name" value="HD_XLF_N"/>
    <property type="match status" value="1"/>
</dbReference>
<dbReference type="InParanoid" id="E9FX44"/>
<feature type="compositionally biased region" description="Basic and acidic residues" evidence="8">
    <location>
        <begin position="252"/>
        <end position="276"/>
    </location>
</feature>
<dbReference type="InterPro" id="IPR015381">
    <property type="entry name" value="XLF-like_N"/>
</dbReference>
<protein>
    <recommendedName>
        <fullName evidence="7">Non-homologous end-joining factor 1</fullName>
    </recommendedName>
</protein>
<dbReference type="PANTHER" id="PTHR32235">
    <property type="entry name" value="NON-HOMOLOGOUS END-JOINING FACTOR 1"/>
    <property type="match status" value="1"/>
</dbReference>
<keyword evidence="5" id="KW-0539">Nucleus</keyword>
<dbReference type="GO" id="GO:0045027">
    <property type="term" value="F:DNA end binding"/>
    <property type="evidence" value="ECO:0000318"/>
    <property type="project" value="GO_Central"/>
</dbReference>
<evidence type="ECO:0000259" key="9">
    <source>
        <dbReference type="Pfam" id="PF09302"/>
    </source>
</evidence>
<feature type="compositionally biased region" description="Basic residues" evidence="8">
    <location>
        <begin position="277"/>
        <end position="287"/>
    </location>
</feature>
<dbReference type="AlphaFoldDB" id="E9FX44"/>
<keyword evidence="3" id="KW-0238">DNA-binding</keyword>
<dbReference type="GO" id="GO:0006303">
    <property type="term" value="P:double-strand break repair via nonhomologous end joining"/>
    <property type="evidence" value="ECO:0000318"/>
    <property type="project" value="GO_Central"/>
</dbReference>
<comment type="subcellular location">
    <subcellularLocation>
        <location evidence="1">Nucleus</location>
    </subcellularLocation>
</comment>
<keyword evidence="12" id="KW-1185">Reference proteome</keyword>
<evidence type="ECO:0000256" key="4">
    <source>
        <dbReference type="ARBA" id="ARBA00023204"/>
    </source>
</evidence>
<keyword evidence="4" id="KW-0234">DNA repair</keyword>
<dbReference type="InterPro" id="IPR038051">
    <property type="entry name" value="XRCC4-like_N_sf"/>
</dbReference>
<dbReference type="EMBL" id="GL732526">
    <property type="protein sequence ID" value="EFX88325.1"/>
    <property type="molecule type" value="Genomic_DNA"/>
</dbReference>
<dbReference type="Pfam" id="PF09302">
    <property type="entry name" value="XLF"/>
    <property type="match status" value="1"/>
</dbReference>
<evidence type="ECO:0000313" key="11">
    <source>
        <dbReference type="EMBL" id="EFX88325.1"/>
    </source>
</evidence>
<evidence type="ECO:0000256" key="2">
    <source>
        <dbReference type="ARBA" id="ARBA00022763"/>
    </source>
</evidence>
<evidence type="ECO:0000256" key="8">
    <source>
        <dbReference type="SAM" id="MobiDB-lite"/>
    </source>
</evidence>
<feature type="domain" description="XLF-like coiled-coil region" evidence="10">
    <location>
        <begin position="119"/>
        <end position="162"/>
    </location>
</feature>
<feature type="region of interest" description="Disordered" evidence="8">
    <location>
        <begin position="228"/>
        <end position="287"/>
    </location>
</feature>
<dbReference type="OMA" id="EFHCCPA"/>
<dbReference type="Pfam" id="PF21928">
    <property type="entry name" value="XLF_CC"/>
    <property type="match status" value="1"/>
</dbReference>
<sequence>MDALGWFVIGSEGYAVRAESDDENFVIYLTDMTSIWCERQTATEIMKRCQDLNPLIESTVKHLIQQLRSTLLISHSESNSLTIVSVDQNITLKLESHLDGNLPFSWEFHLTLETTDQFKSFIIRPLLAMLREAACVEEELCNIIRSKDKQIDDYKASGATVSRRHLETKEFNAETFFASRITRTIEESAKEKITSLFCRVVDRLKQLYSVVVERIYFQSSARRSALTVPDVSAEMTEEIPDRGRTSTQSPAKESEESRSEAIKKRLREEEQKEMAKRAKKACLAKIL</sequence>
<evidence type="ECO:0000259" key="10">
    <source>
        <dbReference type="Pfam" id="PF21928"/>
    </source>
</evidence>
<evidence type="ECO:0000256" key="7">
    <source>
        <dbReference type="ARBA" id="ARBA00044529"/>
    </source>
</evidence>
<dbReference type="InterPro" id="IPR053829">
    <property type="entry name" value="XLF-like_CC"/>
</dbReference>
<dbReference type="Proteomes" id="UP000000305">
    <property type="component" value="Unassembled WGS sequence"/>
</dbReference>
<evidence type="ECO:0000256" key="5">
    <source>
        <dbReference type="ARBA" id="ARBA00023242"/>
    </source>
</evidence>
<dbReference type="OrthoDB" id="6350693at2759"/>
<dbReference type="FunFam" id="1.10.287.450:FF:000003">
    <property type="entry name" value="Non-homologous end-joining factor 1"/>
    <property type="match status" value="1"/>
</dbReference>
<dbReference type="PANTHER" id="PTHR32235:SF1">
    <property type="entry name" value="NON-HOMOLOGOUS END-JOINING FACTOR 1"/>
    <property type="match status" value="1"/>
</dbReference>
<dbReference type="STRING" id="6669.E9FX44"/>
<dbReference type="PhylomeDB" id="E9FX44"/>
<dbReference type="GO" id="GO:0032807">
    <property type="term" value="C:DNA ligase IV complex"/>
    <property type="evidence" value="ECO:0000318"/>
    <property type="project" value="GO_Central"/>
</dbReference>
<evidence type="ECO:0000313" key="12">
    <source>
        <dbReference type="Proteomes" id="UP000000305"/>
    </source>
</evidence>
<dbReference type="HOGENOM" id="CLU_970647_0_0_1"/>
<evidence type="ECO:0000256" key="1">
    <source>
        <dbReference type="ARBA" id="ARBA00004123"/>
    </source>
</evidence>
<evidence type="ECO:0000256" key="6">
    <source>
        <dbReference type="ARBA" id="ARBA00025747"/>
    </source>
</evidence>
<dbReference type="KEGG" id="dpx:DAPPUDRAFT_221227"/>
<reference evidence="11 12" key="1">
    <citation type="journal article" date="2011" name="Science">
        <title>The ecoresponsive genome of Daphnia pulex.</title>
        <authorList>
            <person name="Colbourne J.K."/>
            <person name="Pfrender M.E."/>
            <person name="Gilbert D."/>
            <person name="Thomas W.K."/>
            <person name="Tucker A."/>
            <person name="Oakley T.H."/>
            <person name="Tokishita S."/>
            <person name="Aerts A."/>
            <person name="Arnold G.J."/>
            <person name="Basu M.K."/>
            <person name="Bauer D.J."/>
            <person name="Caceres C.E."/>
            <person name="Carmel L."/>
            <person name="Casola C."/>
            <person name="Choi J.H."/>
            <person name="Detter J.C."/>
            <person name="Dong Q."/>
            <person name="Dusheyko S."/>
            <person name="Eads B.D."/>
            <person name="Frohlich T."/>
            <person name="Geiler-Samerotte K.A."/>
            <person name="Gerlach D."/>
            <person name="Hatcher P."/>
            <person name="Jogdeo S."/>
            <person name="Krijgsveld J."/>
            <person name="Kriventseva E.V."/>
            <person name="Kultz D."/>
            <person name="Laforsch C."/>
            <person name="Lindquist E."/>
            <person name="Lopez J."/>
            <person name="Manak J.R."/>
            <person name="Muller J."/>
            <person name="Pangilinan J."/>
            <person name="Patwardhan R.P."/>
            <person name="Pitluck S."/>
            <person name="Pritham E.J."/>
            <person name="Rechtsteiner A."/>
            <person name="Rho M."/>
            <person name="Rogozin I.B."/>
            <person name="Sakarya O."/>
            <person name="Salamov A."/>
            <person name="Schaack S."/>
            <person name="Shapiro H."/>
            <person name="Shiga Y."/>
            <person name="Skalitzky C."/>
            <person name="Smith Z."/>
            <person name="Souvorov A."/>
            <person name="Sung W."/>
            <person name="Tang Z."/>
            <person name="Tsuchiya D."/>
            <person name="Tu H."/>
            <person name="Vos H."/>
            <person name="Wang M."/>
            <person name="Wolf Y.I."/>
            <person name="Yamagata H."/>
            <person name="Yamada T."/>
            <person name="Ye Y."/>
            <person name="Shaw J.R."/>
            <person name="Andrews J."/>
            <person name="Crease T.J."/>
            <person name="Tang H."/>
            <person name="Lucas S.M."/>
            <person name="Robertson H.M."/>
            <person name="Bork P."/>
            <person name="Koonin E.V."/>
            <person name="Zdobnov E.M."/>
            <person name="Grigoriev I.V."/>
            <person name="Lynch M."/>
            <person name="Boore J.L."/>
        </authorList>
    </citation>
    <scope>NUCLEOTIDE SEQUENCE [LARGE SCALE GENOMIC DNA]</scope>
</reference>
<evidence type="ECO:0000256" key="3">
    <source>
        <dbReference type="ARBA" id="ARBA00023125"/>
    </source>
</evidence>
<dbReference type="eggNOG" id="ENOG502S0R3">
    <property type="taxonomic scope" value="Eukaryota"/>
</dbReference>
<proteinExistence type="inferred from homology"/>
<dbReference type="InterPro" id="IPR052287">
    <property type="entry name" value="NHEJ_factor"/>
</dbReference>
<feature type="domain" description="XLF-like N-terminal" evidence="9">
    <location>
        <begin position="10"/>
        <end position="111"/>
    </location>
</feature>
<gene>
    <name evidence="11" type="ORF">DAPPUDRAFT_221227</name>
</gene>
<dbReference type="Gene3D" id="1.10.287.450">
    <property type="entry name" value="Helix hairpin bin"/>
    <property type="match status" value="1"/>
</dbReference>
<organism evidence="11 12">
    <name type="scientific">Daphnia pulex</name>
    <name type="common">Water flea</name>
    <dbReference type="NCBI Taxonomy" id="6669"/>
    <lineage>
        <taxon>Eukaryota</taxon>
        <taxon>Metazoa</taxon>
        <taxon>Ecdysozoa</taxon>
        <taxon>Arthropoda</taxon>
        <taxon>Crustacea</taxon>
        <taxon>Branchiopoda</taxon>
        <taxon>Diplostraca</taxon>
        <taxon>Cladocera</taxon>
        <taxon>Anomopoda</taxon>
        <taxon>Daphniidae</taxon>
        <taxon>Daphnia</taxon>
    </lineage>
</organism>
<comment type="similarity">
    <text evidence="6">Belongs to the XRCC4-XLF family. XLF subfamily.</text>
</comment>
<name>E9FX44_DAPPU</name>
<keyword evidence="2" id="KW-0227">DNA damage</keyword>